<evidence type="ECO:0000313" key="3">
    <source>
        <dbReference type="EMBL" id="GAA3137933.1"/>
    </source>
</evidence>
<dbReference type="Proteomes" id="UP001500320">
    <property type="component" value="Unassembled WGS sequence"/>
</dbReference>
<keyword evidence="1" id="KW-1133">Transmembrane helix</keyword>
<reference evidence="2" key="1">
    <citation type="journal article" date="2013" name="J. Bacteriol.">
        <title>Cloning and Analysis of the Planosporicin Lantibiotic Biosynthetic Gene Cluster of Planomonospora alba.</title>
        <authorList>
            <person name="Sherwood E.J."/>
            <person name="Hesketh A.R."/>
            <person name="Bibb M.J."/>
        </authorList>
    </citation>
    <scope>NUCLEOTIDE SEQUENCE</scope>
    <source>
        <strain evidence="2">NRRL 18924</strain>
    </source>
</reference>
<reference evidence="3" key="3">
    <citation type="journal article" date="2014" name="Int. J. Syst. Evol. Microbiol.">
        <title>Complete genome of a new Firmicutes species belonging to the dominant human colonic microbiota ('Ruminococcus bicirculans') reveals two chromosomes and a selective capacity to utilize plant glucans.</title>
        <authorList>
            <consortium name="NISC Comparative Sequencing Program"/>
            <person name="Wegmann U."/>
            <person name="Louis P."/>
            <person name="Goesmann A."/>
            <person name="Henrissat B."/>
            <person name="Duncan S.H."/>
            <person name="Flint H.J."/>
        </authorList>
    </citation>
    <scope>NUCLEOTIDE SEQUENCE</scope>
    <source>
        <strain evidence="3">JCM 9373</strain>
    </source>
</reference>
<feature type="transmembrane region" description="Helical" evidence="1">
    <location>
        <begin position="143"/>
        <end position="161"/>
    </location>
</feature>
<organism evidence="2">
    <name type="scientific">Planomonospora alba</name>
    <dbReference type="NCBI Taxonomy" id="161354"/>
    <lineage>
        <taxon>Bacteria</taxon>
        <taxon>Bacillati</taxon>
        <taxon>Actinomycetota</taxon>
        <taxon>Actinomycetes</taxon>
        <taxon>Streptosporangiales</taxon>
        <taxon>Streptosporangiaceae</taxon>
        <taxon>Planomonospora</taxon>
    </lineage>
</organism>
<feature type="transmembrane region" description="Helical" evidence="1">
    <location>
        <begin position="116"/>
        <end position="136"/>
    </location>
</feature>
<evidence type="ECO:0000313" key="2">
    <source>
        <dbReference type="EMBL" id="CCQ18692.1"/>
    </source>
</evidence>
<dbReference type="AlphaFoldDB" id="R4ZCW4"/>
<accession>R4ZCW4</accession>
<dbReference type="RefSeq" id="WP_344860018.1">
    <property type="nucleotide sequence ID" value="NZ_BAAAUT010000022.1"/>
</dbReference>
<proteinExistence type="predicted"/>
<sequence>MTTATWWRHEVRRCGRQAFALPVLAALLAYAAVAAGPGAGMLLGRSLMSCALPAATALACAAVVAREPMLELHLSLPTAYPRTVTRRLAWPGAVAAAAALALAASVTLTGRFSDPATVFLEMAGLAVLLSGGAMLATARFASAAPATGLVVAAVLAKLLLLDRVVPAGLAQALPASATGIWLAALALREFGRHGRAGDRLGRGTGPHHGIGEA</sequence>
<reference evidence="2" key="2">
    <citation type="submission" date="2013-01" db="EMBL/GenBank/DDBJ databases">
        <authorList>
            <person name="Bibb M."/>
        </authorList>
    </citation>
    <scope>NUCLEOTIDE SEQUENCE</scope>
    <source>
        <strain evidence="2">NRRL 18924</strain>
    </source>
</reference>
<dbReference type="EMBL" id="HF570921">
    <property type="protein sequence ID" value="CCQ18692.1"/>
    <property type="molecule type" value="Genomic_DNA"/>
</dbReference>
<keyword evidence="1" id="KW-0812">Transmembrane</keyword>
<dbReference type="EMBL" id="BAAAUT010000022">
    <property type="protein sequence ID" value="GAA3137933.1"/>
    <property type="molecule type" value="Genomic_DNA"/>
</dbReference>
<evidence type="ECO:0000313" key="4">
    <source>
        <dbReference type="Proteomes" id="UP001500320"/>
    </source>
</evidence>
<gene>
    <name evidence="2" type="primary">pspJ</name>
    <name evidence="3" type="ORF">GCM10010466_31050</name>
</gene>
<protein>
    <submittedName>
        <fullName evidence="2">Hypothetical membrane protein</fullName>
    </submittedName>
</protein>
<evidence type="ECO:0000256" key="1">
    <source>
        <dbReference type="SAM" id="Phobius"/>
    </source>
</evidence>
<keyword evidence="1" id="KW-0472">Membrane</keyword>
<reference evidence="4" key="4">
    <citation type="journal article" date="2019" name="Int. J. Syst. Evol. Microbiol.">
        <title>The Global Catalogue of Microorganisms (GCM) 10K type strain sequencing project: providing services to taxonomists for standard genome sequencing and annotation.</title>
        <authorList>
            <consortium name="The Broad Institute Genomics Platform"/>
            <consortium name="The Broad Institute Genome Sequencing Center for Infectious Disease"/>
            <person name="Wu L."/>
            <person name="Ma J."/>
        </authorList>
    </citation>
    <scope>NUCLEOTIDE SEQUENCE [LARGE SCALE GENOMIC DNA]</scope>
    <source>
        <strain evidence="4">JCM 9373</strain>
    </source>
</reference>
<name>R4ZCW4_9ACTN</name>
<reference evidence="3" key="5">
    <citation type="submission" date="2023-12" db="EMBL/GenBank/DDBJ databases">
        <authorList>
            <person name="Sun Q."/>
            <person name="Inoue M."/>
        </authorList>
    </citation>
    <scope>NUCLEOTIDE SEQUENCE</scope>
    <source>
        <strain evidence="3">JCM 9373</strain>
    </source>
</reference>
<keyword evidence="4" id="KW-1185">Reference proteome</keyword>
<feature type="transmembrane region" description="Helical" evidence="1">
    <location>
        <begin position="88"/>
        <end position="110"/>
    </location>
</feature>